<name>A0A4U5M1L6_STECR</name>
<dbReference type="AlphaFoldDB" id="A0A4U5M1L6"/>
<keyword evidence="3" id="KW-1185">Reference proteome</keyword>
<sequence>MTEREHREKCFEKWVDDKNATGDASNDLFNAGVSESSRSASESASEIAELAKGRVKEGDEEEGGKQLREHVG</sequence>
<organism evidence="2 3">
    <name type="scientific">Steinernema carpocapsae</name>
    <name type="common">Entomopathogenic nematode</name>
    <dbReference type="NCBI Taxonomy" id="34508"/>
    <lineage>
        <taxon>Eukaryota</taxon>
        <taxon>Metazoa</taxon>
        <taxon>Ecdysozoa</taxon>
        <taxon>Nematoda</taxon>
        <taxon>Chromadorea</taxon>
        <taxon>Rhabditida</taxon>
        <taxon>Tylenchina</taxon>
        <taxon>Panagrolaimomorpha</taxon>
        <taxon>Strongyloidoidea</taxon>
        <taxon>Steinernematidae</taxon>
        <taxon>Steinernema</taxon>
    </lineage>
</organism>
<gene>
    <name evidence="2" type="ORF">L596_026495</name>
</gene>
<evidence type="ECO:0000256" key="1">
    <source>
        <dbReference type="SAM" id="MobiDB-lite"/>
    </source>
</evidence>
<dbReference type="Proteomes" id="UP000298663">
    <property type="component" value="Unassembled WGS sequence"/>
</dbReference>
<protein>
    <submittedName>
        <fullName evidence="2">Uncharacterized protein</fullName>
    </submittedName>
</protein>
<feature type="compositionally biased region" description="Low complexity" evidence="1">
    <location>
        <begin position="34"/>
        <end position="48"/>
    </location>
</feature>
<feature type="compositionally biased region" description="Basic and acidic residues" evidence="1">
    <location>
        <begin position="49"/>
        <end position="72"/>
    </location>
</feature>
<accession>A0A4U5M1L6</accession>
<evidence type="ECO:0000313" key="3">
    <source>
        <dbReference type="Proteomes" id="UP000298663"/>
    </source>
</evidence>
<dbReference type="EMBL" id="AZBU02000010">
    <property type="protein sequence ID" value="TKR62560.1"/>
    <property type="molecule type" value="Genomic_DNA"/>
</dbReference>
<evidence type="ECO:0000313" key="2">
    <source>
        <dbReference type="EMBL" id="TKR62560.1"/>
    </source>
</evidence>
<reference evidence="2 3" key="2">
    <citation type="journal article" date="2019" name="G3 (Bethesda)">
        <title>Hybrid Assembly of the Genome of the Entomopathogenic Nematode Steinernema carpocapsae Identifies the X-Chromosome.</title>
        <authorList>
            <person name="Serra L."/>
            <person name="Macchietto M."/>
            <person name="Macias-Munoz A."/>
            <person name="McGill C.J."/>
            <person name="Rodriguez I.M."/>
            <person name="Rodriguez B."/>
            <person name="Murad R."/>
            <person name="Mortazavi A."/>
        </authorList>
    </citation>
    <scope>NUCLEOTIDE SEQUENCE [LARGE SCALE GENOMIC DNA]</scope>
    <source>
        <strain evidence="2 3">ALL</strain>
    </source>
</reference>
<proteinExistence type="predicted"/>
<reference evidence="2 3" key="1">
    <citation type="journal article" date="2015" name="Genome Biol.">
        <title>Comparative genomics of Steinernema reveals deeply conserved gene regulatory networks.</title>
        <authorList>
            <person name="Dillman A.R."/>
            <person name="Macchietto M."/>
            <person name="Porter C.F."/>
            <person name="Rogers A."/>
            <person name="Williams B."/>
            <person name="Antoshechkin I."/>
            <person name="Lee M.M."/>
            <person name="Goodwin Z."/>
            <person name="Lu X."/>
            <person name="Lewis E.E."/>
            <person name="Goodrich-Blair H."/>
            <person name="Stock S.P."/>
            <person name="Adams B.J."/>
            <person name="Sternberg P.W."/>
            <person name="Mortazavi A."/>
        </authorList>
    </citation>
    <scope>NUCLEOTIDE SEQUENCE [LARGE SCALE GENOMIC DNA]</scope>
    <source>
        <strain evidence="2 3">ALL</strain>
    </source>
</reference>
<feature type="region of interest" description="Disordered" evidence="1">
    <location>
        <begin position="18"/>
        <end position="72"/>
    </location>
</feature>
<comment type="caution">
    <text evidence="2">The sequence shown here is derived from an EMBL/GenBank/DDBJ whole genome shotgun (WGS) entry which is preliminary data.</text>
</comment>